<sequence>MSFIREKRSSFRTLLRQKRMSPGVSRLYELQPDPYDDAQRRCMRVCLFTNVQNAKELREMVRDGKIDASLIRAELVYEPFVLLAAANRAVHQAAHNRMSCRSMHAELIYSLSPSRNVIKKIYQVGDMEKDEDLSDHLISRLITKDFMS</sequence>
<dbReference type="GO" id="GO:0005829">
    <property type="term" value="C:cytosol"/>
    <property type="evidence" value="ECO:0007669"/>
    <property type="project" value="TreeGrafter"/>
</dbReference>
<dbReference type="Proteomes" id="UP000218231">
    <property type="component" value="Unassembled WGS sequence"/>
</dbReference>
<dbReference type="GO" id="GO:0002949">
    <property type="term" value="P:tRNA threonylcarbamoyladenosine modification"/>
    <property type="evidence" value="ECO:0007669"/>
    <property type="project" value="TreeGrafter"/>
</dbReference>
<evidence type="ECO:0000256" key="1">
    <source>
        <dbReference type="ARBA" id="ARBA00004123"/>
    </source>
</evidence>
<keyword evidence="4 5" id="KW-0539">Nucleus</keyword>
<gene>
    <name evidence="6" type="ORF">WR25_25643</name>
</gene>
<accession>A0A2A2KLA4</accession>
<evidence type="ECO:0000256" key="3">
    <source>
        <dbReference type="ARBA" id="ARBA00022694"/>
    </source>
</evidence>
<dbReference type="PANTHER" id="PTHR15840">
    <property type="entry name" value="CGI-121 FAMILY MEMBER"/>
    <property type="match status" value="1"/>
</dbReference>
<dbReference type="GO" id="GO:0005634">
    <property type="term" value="C:nucleus"/>
    <property type="evidence" value="ECO:0007669"/>
    <property type="project" value="UniProtKB-SubCell"/>
</dbReference>
<keyword evidence="3" id="KW-0819">tRNA processing</keyword>
<dbReference type="GO" id="GO:0000408">
    <property type="term" value="C:EKC/KEOPS complex"/>
    <property type="evidence" value="ECO:0007669"/>
    <property type="project" value="TreeGrafter"/>
</dbReference>
<comment type="caution">
    <text evidence="6">The sequence shown here is derived from an EMBL/GenBank/DDBJ whole genome shotgun (WGS) entry which is preliminary data.</text>
</comment>
<reference evidence="6 7" key="1">
    <citation type="journal article" date="2017" name="Curr. Biol.">
        <title>Genome architecture and evolution of a unichromosomal asexual nematode.</title>
        <authorList>
            <person name="Fradin H."/>
            <person name="Zegar C."/>
            <person name="Gutwein M."/>
            <person name="Lucas J."/>
            <person name="Kovtun M."/>
            <person name="Corcoran D."/>
            <person name="Baugh L.R."/>
            <person name="Kiontke K."/>
            <person name="Gunsalus K."/>
            <person name="Fitch D.H."/>
            <person name="Piano F."/>
        </authorList>
    </citation>
    <scope>NUCLEOTIDE SEQUENCE [LARGE SCALE GENOMIC DNA]</scope>
    <source>
        <strain evidence="6">PF1309</strain>
    </source>
</reference>
<dbReference type="OrthoDB" id="329139at2759"/>
<dbReference type="Gene3D" id="3.30.2380.10">
    <property type="entry name" value="CGI121/TPRKB"/>
    <property type="match status" value="1"/>
</dbReference>
<dbReference type="AlphaFoldDB" id="A0A2A2KLA4"/>
<name>A0A2A2KLA4_9BILA</name>
<dbReference type="InterPro" id="IPR013926">
    <property type="entry name" value="CGI121/TPRKB"/>
</dbReference>
<dbReference type="SUPFAM" id="SSF143870">
    <property type="entry name" value="PF0523-like"/>
    <property type="match status" value="1"/>
</dbReference>
<dbReference type="EMBL" id="LIAE01008309">
    <property type="protein sequence ID" value="PAV74643.1"/>
    <property type="molecule type" value="Genomic_DNA"/>
</dbReference>
<evidence type="ECO:0000313" key="6">
    <source>
        <dbReference type="EMBL" id="PAV74643.1"/>
    </source>
</evidence>
<evidence type="ECO:0000256" key="5">
    <source>
        <dbReference type="RuleBase" id="RU004398"/>
    </source>
</evidence>
<proteinExistence type="inferred from homology"/>
<dbReference type="PANTHER" id="PTHR15840:SF10">
    <property type="entry name" value="EKC_KEOPS COMPLEX SUBUNIT TPRKB"/>
    <property type="match status" value="1"/>
</dbReference>
<organism evidence="6 7">
    <name type="scientific">Diploscapter pachys</name>
    <dbReference type="NCBI Taxonomy" id="2018661"/>
    <lineage>
        <taxon>Eukaryota</taxon>
        <taxon>Metazoa</taxon>
        <taxon>Ecdysozoa</taxon>
        <taxon>Nematoda</taxon>
        <taxon>Chromadorea</taxon>
        <taxon>Rhabditida</taxon>
        <taxon>Rhabditina</taxon>
        <taxon>Rhabditomorpha</taxon>
        <taxon>Rhabditoidea</taxon>
        <taxon>Rhabditidae</taxon>
        <taxon>Diploscapter</taxon>
    </lineage>
</organism>
<evidence type="ECO:0000313" key="7">
    <source>
        <dbReference type="Proteomes" id="UP000218231"/>
    </source>
</evidence>
<dbReference type="InterPro" id="IPR036504">
    <property type="entry name" value="CGI121/TPRKB_sf"/>
</dbReference>
<evidence type="ECO:0000256" key="2">
    <source>
        <dbReference type="ARBA" id="ARBA00005546"/>
    </source>
</evidence>
<comment type="subcellular location">
    <subcellularLocation>
        <location evidence="1">Nucleus</location>
    </subcellularLocation>
</comment>
<dbReference type="Pfam" id="PF08617">
    <property type="entry name" value="CGI-121"/>
    <property type="match status" value="1"/>
</dbReference>
<comment type="similarity">
    <text evidence="2 5">Belongs to the CGI121/TPRKB family.</text>
</comment>
<keyword evidence="7" id="KW-1185">Reference proteome</keyword>
<dbReference type="STRING" id="2018661.A0A2A2KLA4"/>
<protein>
    <submittedName>
        <fullName evidence="6">Uncharacterized protein</fullName>
    </submittedName>
</protein>
<evidence type="ECO:0000256" key="4">
    <source>
        <dbReference type="ARBA" id="ARBA00023242"/>
    </source>
</evidence>